<dbReference type="Gene3D" id="3.40.50.300">
    <property type="entry name" value="P-loop containing nucleotide triphosphate hydrolases"/>
    <property type="match status" value="3"/>
</dbReference>
<evidence type="ECO:0000259" key="11">
    <source>
        <dbReference type="PROSITE" id="PS51217"/>
    </source>
</evidence>
<comment type="caution">
    <text evidence="12">The sequence shown here is derived from an EMBL/GenBank/DDBJ whole genome shotgun (WGS) entry which is preliminary data.</text>
</comment>
<dbReference type="InterPro" id="IPR000212">
    <property type="entry name" value="DNA_helicase_UvrD/REP"/>
</dbReference>
<dbReference type="GO" id="GO:0043138">
    <property type="term" value="F:3'-5' DNA helicase activity"/>
    <property type="evidence" value="ECO:0007669"/>
    <property type="project" value="UniProtKB-EC"/>
</dbReference>
<dbReference type="GO" id="GO:0000725">
    <property type="term" value="P:recombinational repair"/>
    <property type="evidence" value="ECO:0007669"/>
    <property type="project" value="TreeGrafter"/>
</dbReference>
<keyword evidence="1 9" id="KW-0547">Nucleotide-binding</keyword>
<proteinExistence type="predicted"/>
<dbReference type="EMBL" id="JXRA01000023">
    <property type="protein sequence ID" value="KIO78146.1"/>
    <property type="molecule type" value="Genomic_DNA"/>
</dbReference>
<dbReference type="PANTHER" id="PTHR11070:SF67">
    <property type="entry name" value="DNA 3'-5' HELICASE"/>
    <property type="match status" value="1"/>
</dbReference>
<evidence type="ECO:0000256" key="3">
    <source>
        <dbReference type="ARBA" id="ARBA00022806"/>
    </source>
</evidence>
<evidence type="ECO:0000256" key="2">
    <source>
        <dbReference type="ARBA" id="ARBA00022801"/>
    </source>
</evidence>
<evidence type="ECO:0000256" key="6">
    <source>
        <dbReference type="ARBA" id="ARBA00034617"/>
    </source>
</evidence>
<dbReference type="Proteomes" id="UP000032049">
    <property type="component" value="Unassembled WGS sequence"/>
</dbReference>
<dbReference type="SUPFAM" id="SSF52540">
    <property type="entry name" value="P-loop containing nucleoside triphosphate hydrolases"/>
    <property type="match status" value="1"/>
</dbReference>
<keyword evidence="2 9" id="KW-0378">Hydrolase</keyword>
<evidence type="ECO:0000313" key="12">
    <source>
        <dbReference type="EMBL" id="KIO78146.1"/>
    </source>
</evidence>
<comment type="catalytic activity">
    <reaction evidence="8">
        <text>ATP + H2O = ADP + phosphate + H(+)</text>
        <dbReference type="Rhea" id="RHEA:13065"/>
        <dbReference type="ChEBI" id="CHEBI:15377"/>
        <dbReference type="ChEBI" id="CHEBI:15378"/>
        <dbReference type="ChEBI" id="CHEBI:30616"/>
        <dbReference type="ChEBI" id="CHEBI:43474"/>
        <dbReference type="ChEBI" id="CHEBI:456216"/>
        <dbReference type="EC" id="5.6.2.4"/>
    </reaction>
</comment>
<comment type="catalytic activity">
    <reaction evidence="6">
        <text>Couples ATP hydrolysis with the unwinding of duplex DNA by translocating in the 3'-5' direction.</text>
        <dbReference type="EC" id="5.6.2.4"/>
    </reaction>
</comment>
<evidence type="ECO:0000259" key="10">
    <source>
        <dbReference type="PROSITE" id="PS51198"/>
    </source>
</evidence>
<gene>
    <name evidence="12" type="ORF">TH53_05470</name>
</gene>
<dbReference type="InterPro" id="IPR014017">
    <property type="entry name" value="DNA_helicase_UvrD-like_C"/>
</dbReference>
<keyword evidence="13" id="KW-1185">Reference proteome</keyword>
<dbReference type="Gene3D" id="1.10.3170.10">
    <property type="entry name" value="Recbcd, chain B, domain 2"/>
    <property type="match status" value="1"/>
</dbReference>
<dbReference type="OrthoDB" id="9810135at2"/>
<evidence type="ECO:0000256" key="9">
    <source>
        <dbReference type="PROSITE-ProRule" id="PRU00560"/>
    </source>
</evidence>
<evidence type="ECO:0000256" key="5">
    <source>
        <dbReference type="ARBA" id="ARBA00023235"/>
    </source>
</evidence>
<dbReference type="PANTHER" id="PTHR11070">
    <property type="entry name" value="UVRD / RECB / PCRA DNA HELICASE FAMILY MEMBER"/>
    <property type="match status" value="1"/>
</dbReference>
<dbReference type="InterPro" id="IPR014016">
    <property type="entry name" value="UvrD-like_ATP-bd"/>
</dbReference>
<dbReference type="GO" id="GO:0005524">
    <property type="term" value="F:ATP binding"/>
    <property type="evidence" value="ECO:0007669"/>
    <property type="project" value="UniProtKB-UniRule"/>
</dbReference>
<evidence type="ECO:0000256" key="7">
    <source>
        <dbReference type="ARBA" id="ARBA00034808"/>
    </source>
</evidence>
<dbReference type="PROSITE" id="PS51217">
    <property type="entry name" value="UVRD_HELICASE_CTER"/>
    <property type="match status" value="1"/>
</dbReference>
<dbReference type="STRING" id="1503925.TH53_05470"/>
<dbReference type="GO" id="GO:0003677">
    <property type="term" value="F:DNA binding"/>
    <property type="evidence" value="ECO:0007669"/>
    <property type="project" value="InterPro"/>
</dbReference>
<keyword evidence="4 9" id="KW-0067">ATP-binding</keyword>
<keyword evidence="3 9" id="KW-0347">Helicase</keyword>
<dbReference type="PROSITE" id="PS51198">
    <property type="entry name" value="UVRD_HELICASE_ATP_BIND"/>
    <property type="match status" value="1"/>
</dbReference>
<dbReference type="AlphaFoldDB" id="A0A0D0GUL3"/>
<reference evidence="12 13" key="1">
    <citation type="submission" date="2015-01" db="EMBL/GenBank/DDBJ databases">
        <title>Draft genome sequence of Pedobacter sp. NL19 isolated from sludge of an effluent treatment pond in an abandoned uranium mine.</title>
        <authorList>
            <person name="Santos T."/>
            <person name="Caetano T."/>
            <person name="Covas C."/>
            <person name="Cruz A."/>
            <person name="Mendo S."/>
        </authorList>
    </citation>
    <scope>NUCLEOTIDE SEQUENCE [LARGE SCALE GENOMIC DNA]</scope>
    <source>
        <strain evidence="12 13">NL19</strain>
    </source>
</reference>
<dbReference type="Pfam" id="PF13361">
    <property type="entry name" value="UvrD_C"/>
    <property type="match status" value="1"/>
</dbReference>
<dbReference type="InterPro" id="IPR027417">
    <property type="entry name" value="P-loop_NTPase"/>
</dbReference>
<feature type="domain" description="UvrD-like helicase C-terminal" evidence="11">
    <location>
        <begin position="513"/>
        <end position="778"/>
    </location>
</feature>
<feature type="binding site" evidence="9">
    <location>
        <begin position="10"/>
        <end position="17"/>
    </location>
    <ligand>
        <name>ATP</name>
        <dbReference type="ChEBI" id="CHEBI:30616"/>
    </ligand>
</feature>
<keyword evidence="5" id="KW-0413">Isomerase</keyword>
<dbReference type="RefSeq" id="WP_041879281.1">
    <property type="nucleotide sequence ID" value="NZ_CP157278.1"/>
</dbReference>
<name>A0A0D0GUL3_9SPHI</name>
<accession>A0A0D0GUL3</accession>
<sequence length="1087" mass="123681">MPQPLKILQASAGSGKTFSLTAHYLTLLLSGETRYREILAVTFTNKATEEMKTRIMEVLKGFATGDQEVEDYRILVLKAHPDLNTSTLQEKSARIYKRILHDYSRFSVSTIDGFVQKVIRGFAFELGLDSGYKLEMNFDKVKNELADKLDEQLDVNPQLLQWIIDLALDRISNNISWNYRSELTDLAGEIFKERYQPFDNAIQELMQHTDMNALFGNYQKDTRKQITHFQDMIRQLSVKAFQLFESSGINPDNLKGKSRSPLNNLKKIADEDFDLEKKEDFAKLESLAKLIDEPEEWFKPGSDTSLYDALNPVIRNLYHTYTDGLPAYILAQAFNKNLYYLRLMQEMAVLLKTYREESGSLLISDAQNLLKGITGDDDDNPAFIWEKTGSRYRHFLFDEFQDTSANQWGNFRPLLKNALAEANGQLIDHLIVGDVKQSIYRWRNGDWNILHQEAKKDIGSAYVTDSSLEENYRSTKNIINFNNILFRALPILMQKNINTTVEEQHTNLALSSWWEEKGFGHIITDVYAEAEQKLTPRTADGGTIDFNVLKTDENDTPLNKTSFRAEALRKMVETLKRLLIEEKRYQAGDACVLVRSNSEAIAVVDILMENNISVISGEALLLANNTAVKILIDTLMVMAGMPANTALYKANCISLYAQLQQRTLDPASLFNLKSKQLEELTDVLPAGLCKHWRSWMQQPLPELLEKLISAYGLNEKPHSNHLPYLFALRDLAGNIGRQGEKGITSFLKYWKEEGSRKTLPSSENTDAVQVITIHKSKGLAFKVVMIPFCNWDINGKINTVFWVPAANTPYHQLQSIPLKYTSSLGASAVAIPYYEELLYNNMDALNMLYVATTRTKEYLYISCLGKKAETVSTIGDLLIRIFEDQLTSEGRFLLEEEVIKKGGGGLSKHTGPEIINLNTYPLSERLSEVFNSDVRKKELDMLLNDNAGREGSILHEVLARAADTDEVDEVLGQMLTEGFFKEKEIADFKKQAVNVLQHQDLQNLLLNSTQSVNEKSIIDITGKSYRPDKVLFTADNDVIVIDYKFTKKQSRSHVKQVHGYRDLLQEMGYPKVSTYLFYATIGELILV</sequence>
<dbReference type="EC" id="5.6.2.4" evidence="7"/>
<dbReference type="Pfam" id="PF00580">
    <property type="entry name" value="UvrD-helicase"/>
    <property type="match status" value="1"/>
</dbReference>
<organism evidence="12 13">
    <name type="scientific">Pedobacter lusitanus</name>
    <dbReference type="NCBI Taxonomy" id="1503925"/>
    <lineage>
        <taxon>Bacteria</taxon>
        <taxon>Pseudomonadati</taxon>
        <taxon>Bacteroidota</taxon>
        <taxon>Sphingobacteriia</taxon>
        <taxon>Sphingobacteriales</taxon>
        <taxon>Sphingobacteriaceae</taxon>
        <taxon>Pedobacter</taxon>
    </lineage>
</organism>
<dbReference type="GO" id="GO:0005829">
    <property type="term" value="C:cytosol"/>
    <property type="evidence" value="ECO:0007669"/>
    <property type="project" value="TreeGrafter"/>
</dbReference>
<evidence type="ECO:0000256" key="4">
    <source>
        <dbReference type="ARBA" id="ARBA00022840"/>
    </source>
</evidence>
<feature type="domain" description="UvrD-like helicase ATP-binding" evidence="10">
    <location>
        <begin position="1"/>
        <end position="475"/>
    </location>
</feature>
<evidence type="ECO:0000256" key="1">
    <source>
        <dbReference type="ARBA" id="ARBA00022741"/>
    </source>
</evidence>
<protein>
    <recommendedName>
        <fullName evidence="7">DNA 3'-5' helicase</fullName>
        <ecNumber evidence="7">5.6.2.4</ecNumber>
    </recommendedName>
</protein>
<evidence type="ECO:0000313" key="13">
    <source>
        <dbReference type="Proteomes" id="UP000032049"/>
    </source>
</evidence>
<dbReference type="GO" id="GO:0016887">
    <property type="term" value="F:ATP hydrolysis activity"/>
    <property type="evidence" value="ECO:0007669"/>
    <property type="project" value="RHEA"/>
</dbReference>
<evidence type="ECO:0000256" key="8">
    <source>
        <dbReference type="ARBA" id="ARBA00048988"/>
    </source>
</evidence>